<gene>
    <name evidence="3" type="ORF">APZ18_07830</name>
</gene>
<dbReference type="InterPro" id="IPR013780">
    <property type="entry name" value="Glyco_hydro_b"/>
</dbReference>
<dbReference type="EMBL" id="LLKB01000005">
    <property type="protein sequence ID" value="KQC84639.1"/>
    <property type="molecule type" value="Genomic_DNA"/>
</dbReference>
<protein>
    <recommendedName>
        <fullName evidence="2">Glycosyl hydrolase family 13 catalytic domain-containing protein</fullName>
    </recommendedName>
</protein>
<dbReference type="Gene3D" id="2.60.40.1180">
    <property type="entry name" value="Golgi alpha-mannosidase II"/>
    <property type="match status" value="1"/>
</dbReference>
<evidence type="ECO:0000313" key="4">
    <source>
        <dbReference type="Proteomes" id="UP000050833"/>
    </source>
</evidence>
<dbReference type="Proteomes" id="UP000050833">
    <property type="component" value="Unassembled WGS sequence"/>
</dbReference>
<keyword evidence="4" id="KW-1185">Reference proteome</keyword>
<dbReference type="PANTHER" id="PTHR43002">
    <property type="entry name" value="GLYCOGEN DEBRANCHING ENZYME"/>
    <property type="match status" value="1"/>
</dbReference>
<reference evidence="3 4" key="1">
    <citation type="submission" date="2015-10" db="EMBL/GenBank/DDBJ databases">
        <title>Butyribacter intestini gen. nov., sp. nov., a butyric acid-producing bacterium of the family Lachnospiraceae isolated from the human faeces.</title>
        <authorList>
            <person name="Zou Y."/>
            <person name="Xue W."/>
            <person name="Luo G."/>
            <person name="Lv M."/>
        </authorList>
    </citation>
    <scope>NUCLEOTIDE SEQUENCE [LARGE SCALE GENOMIC DNA]</scope>
    <source>
        <strain evidence="3 4">TF01-11</strain>
    </source>
</reference>
<dbReference type="InterPro" id="IPR006047">
    <property type="entry name" value="GH13_cat_dom"/>
</dbReference>
<dbReference type="InterPro" id="IPR014756">
    <property type="entry name" value="Ig_E-set"/>
</dbReference>
<comment type="caution">
    <text evidence="3">The sequence shown here is derived from an EMBL/GenBank/DDBJ whole genome shotgun (WGS) entry which is preliminary data.</text>
</comment>
<dbReference type="Gene3D" id="2.60.40.10">
    <property type="entry name" value="Immunoglobulins"/>
    <property type="match status" value="1"/>
</dbReference>
<dbReference type="AlphaFoldDB" id="A0AAW3JR59"/>
<dbReference type="Pfam" id="PF00128">
    <property type="entry name" value="Alpha-amylase"/>
    <property type="match status" value="1"/>
</dbReference>
<evidence type="ECO:0000259" key="2">
    <source>
        <dbReference type="SMART" id="SM00642"/>
    </source>
</evidence>
<dbReference type="SUPFAM" id="SSF51011">
    <property type="entry name" value="Glycosyl hydrolase domain"/>
    <property type="match status" value="1"/>
</dbReference>
<evidence type="ECO:0000313" key="3">
    <source>
        <dbReference type="EMBL" id="KQC84639.1"/>
    </source>
</evidence>
<dbReference type="SUPFAM" id="SSF51445">
    <property type="entry name" value="(Trans)glycosidases"/>
    <property type="match status" value="1"/>
</dbReference>
<accession>A0AAW3JR59</accession>
<dbReference type="InterPro" id="IPR017853">
    <property type="entry name" value="GH"/>
</dbReference>
<name>A0AAW3JR59_9FIRM</name>
<dbReference type="GO" id="GO:0005975">
    <property type="term" value="P:carbohydrate metabolic process"/>
    <property type="evidence" value="ECO:0007669"/>
    <property type="project" value="InterPro"/>
</dbReference>
<comment type="similarity">
    <text evidence="1">Belongs to the glycosyl hydrolase 13 family.</text>
</comment>
<dbReference type="SMART" id="SM00642">
    <property type="entry name" value="Aamy"/>
    <property type="match status" value="1"/>
</dbReference>
<sequence>MEKTKMSKELFNVQPGDTLTLGVTKVVRGVQFAVYLPNKKKCMLKLYRIGRKLPAAVIPLKDEYKKGSVYFVTVTGIKGDDTCNIAKVLSEEYEYMYEADGEEFADPYAQIIHGRDRWGKRRNPDSVRAGISLEEFDWKQDVLPRRDFSEVIMYQLHVRGFTKHSSSKVKDKGTYLGIIEKIPYLKELGINALMLLPCYEFDELSLDVGSYNAPSENGSDEDVKYRINYWGYGTKNTYYLSPKSSYASDVRHSDAEFKEFVRQMHLAGIEVLMDIYFRPGTNLYLMTDCLRHWVINYHIDGFRVNQEVMPAISLVSDPIISGVKLLTSYWDENMLRDTGALNDNVLAEYNEGFMNDARRFLKSDEGMVQTFSERFKRNAPDYSIINFITHVNGFTMMDLVSYDIKHNESNGENNNDGTEFNYSWNCGIEGKTRKRAVMRSRMNQIRNAFTMLLCSQGTPMLLAGDEFGNTQIGNNNAYCHDDNITWLNWKHTKSEQDIFEFVKRMIAFRKQHCVLHGKEPLSMFDTKGIGIPDMSVHGTQAWRADFSNYSRMLGILLGGRYGITEDDDIYIAFNMFWEQKVFELPNPTVGKKWYPAIDTHSGEFFTLPPKKKRKRKIKPEKQLFREYLVEPRSIVVFVGR</sequence>
<proteinExistence type="inferred from homology"/>
<dbReference type="Gene3D" id="3.20.20.80">
    <property type="entry name" value="Glycosidases"/>
    <property type="match status" value="2"/>
</dbReference>
<organism evidence="3 4">
    <name type="scientific">Butyribacter intestini</name>
    <dbReference type="NCBI Taxonomy" id="1703332"/>
    <lineage>
        <taxon>Bacteria</taxon>
        <taxon>Bacillati</taxon>
        <taxon>Bacillota</taxon>
        <taxon>Clostridia</taxon>
        <taxon>Lachnospirales</taxon>
        <taxon>Lachnospiraceae</taxon>
        <taxon>Butyribacter</taxon>
    </lineage>
</organism>
<dbReference type="InterPro" id="IPR013783">
    <property type="entry name" value="Ig-like_fold"/>
</dbReference>
<dbReference type="SUPFAM" id="SSF81296">
    <property type="entry name" value="E set domains"/>
    <property type="match status" value="1"/>
</dbReference>
<evidence type="ECO:0000256" key="1">
    <source>
        <dbReference type="ARBA" id="ARBA00008061"/>
    </source>
</evidence>
<feature type="domain" description="Glycosyl hydrolase family 13 catalytic" evidence="2">
    <location>
        <begin position="155"/>
        <end position="509"/>
    </location>
</feature>